<dbReference type="Proteomes" id="UP001596407">
    <property type="component" value="Unassembled WGS sequence"/>
</dbReference>
<dbReference type="SUPFAM" id="SSF55729">
    <property type="entry name" value="Acyl-CoA N-acyltransferases (Nat)"/>
    <property type="match status" value="1"/>
</dbReference>
<dbReference type="PANTHER" id="PTHR43792">
    <property type="entry name" value="GNAT FAMILY, PUTATIVE (AFU_ORTHOLOGUE AFUA_3G00765)-RELATED-RELATED"/>
    <property type="match status" value="1"/>
</dbReference>
<dbReference type="InterPro" id="IPR051531">
    <property type="entry name" value="N-acetyltransferase"/>
</dbReference>
<name>A0ABD5WI33_9EURY</name>
<evidence type="ECO:0000313" key="3">
    <source>
        <dbReference type="Proteomes" id="UP001596407"/>
    </source>
</evidence>
<dbReference type="GO" id="GO:0016746">
    <property type="term" value="F:acyltransferase activity"/>
    <property type="evidence" value="ECO:0007669"/>
    <property type="project" value="UniProtKB-KW"/>
</dbReference>
<dbReference type="RefSeq" id="WP_276282506.1">
    <property type="nucleotide sequence ID" value="NZ_CP119810.1"/>
</dbReference>
<dbReference type="InterPro" id="IPR016181">
    <property type="entry name" value="Acyl_CoA_acyltransferase"/>
</dbReference>
<dbReference type="EC" id="2.3.-.-" evidence="2"/>
<feature type="domain" description="N-acetyltransferase" evidence="1">
    <location>
        <begin position="63"/>
        <end position="208"/>
    </location>
</feature>
<dbReference type="GeneID" id="79305265"/>
<dbReference type="Gene3D" id="3.40.630.30">
    <property type="match status" value="1"/>
</dbReference>
<keyword evidence="3" id="KW-1185">Reference proteome</keyword>
<protein>
    <submittedName>
        <fullName evidence="2">GNAT family N-acetyltransferase</fullName>
        <ecNumber evidence="2">2.3.-.-</ecNumber>
    </submittedName>
</protein>
<proteinExistence type="predicted"/>
<comment type="caution">
    <text evidence="2">The sequence shown here is derived from an EMBL/GenBank/DDBJ whole genome shotgun (WGS) entry which is preliminary data.</text>
</comment>
<evidence type="ECO:0000313" key="2">
    <source>
        <dbReference type="EMBL" id="MFC7078834.1"/>
    </source>
</evidence>
<dbReference type="PROSITE" id="PS51186">
    <property type="entry name" value="GNAT"/>
    <property type="match status" value="1"/>
</dbReference>
<keyword evidence="2" id="KW-0808">Transferase</keyword>
<dbReference type="EMBL" id="JBHSZH010000001">
    <property type="protein sequence ID" value="MFC7078834.1"/>
    <property type="molecule type" value="Genomic_DNA"/>
</dbReference>
<dbReference type="AlphaFoldDB" id="A0ABD5WI33"/>
<dbReference type="InterPro" id="IPR000182">
    <property type="entry name" value="GNAT_dom"/>
</dbReference>
<organism evidence="2 3">
    <name type="scientific">Halorussus caseinilyticus</name>
    <dbReference type="NCBI Taxonomy" id="3034025"/>
    <lineage>
        <taxon>Archaea</taxon>
        <taxon>Methanobacteriati</taxon>
        <taxon>Methanobacteriota</taxon>
        <taxon>Stenosarchaea group</taxon>
        <taxon>Halobacteria</taxon>
        <taxon>Halobacteriales</taxon>
        <taxon>Haladaptataceae</taxon>
        <taxon>Halorussus</taxon>
    </lineage>
</organism>
<reference evidence="2 3" key="1">
    <citation type="journal article" date="2019" name="Int. J. Syst. Evol. Microbiol.">
        <title>The Global Catalogue of Microorganisms (GCM) 10K type strain sequencing project: providing services to taxonomists for standard genome sequencing and annotation.</title>
        <authorList>
            <consortium name="The Broad Institute Genomics Platform"/>
            <consortium name="The Broad Institute Genome Sequencing Center for Infectious Disease"/>
            <person name="Wu L."/>
            <person name="Ma J."/>
        </authorList>
    </citation>
    <scope>NUCLEOTIDE SEQUENCE [LARGE SCALE GENOMIC DNA]</scope>
    <source>
        <strain evidence="2 3">DT72</strain>
    </source>
</reference>
<accession>A0ABD5WI33</accession>
<keyword evidence="2" id="KW-0012">Acyltransferase</keyword>
<dbReference type="Pfam" id="PF13302">
    <property type="entry name" value="Acetyltransf_3"/>
    <property type="match status" value="1"/>
</dbReference>
<gene>
    <name evidence="2" type="ORF">ACFQJ6_00500</name>
</gene>
<evidence type="ECO:0000259" key="1">
    <source>
        <dbReference type="PROSITE" id="PS51186"/>
    </source>
</evidence>
<sequence length="222" mass="25556">MSDSVAGRSTHPSSGRTGCVFPEEIETERLRFVRLCRENVPTAELYRYMRAGAPHMAEVSEYVMWDPHETPKDTHDYLADVEEQWDDRGQATYAIFPRDDADPSGDDAELAGTTNLHFDWERRSAELGIWLRRPFWGRGYSGERAAAMLELAFDRLDLELVGASHQDGNERSRRAIEKYVGRFGGQHDGVLRNFVPSDDEVRDLHRYTVSKEQYREAVEKDK</sequence>